<feature type="region of interest" description="Disordered" evidence="10">
    <location>
        <begin position="436"/>
        <end position="520"/>
    </location>
</feature>
<feature type="region of interest" description="Disordered" evidence="10">
    <location>
        <begin position="163"/>
        <end position="187"/>
    </location>
</feature>
<keyword evidence="4 9" id="KW-0964">Secreted</keyword>
<evidence type="ECO:0000256" key="2">
    <source>
        <dbReference type="ARBA" id="ARBA00008693"/>
    </source>
</evidence>
<gene>
    <name evidence="12" type="ORF">MRATA1EN1_LOCUS5174</name>
</gene>
<dbReference type="EMBL" id="OX459950">
    <property type="protein sequence ID" value="CAI9156212.1"/>
    <property type="molecule type" value="Genomic_DNA"/>
</dbReference>
<comment type="similarity">
    <text evidence="2 9">Belongs to the stanniocalcin family.</text>
</comment>
<evidence type="ECO:0000256" key="1">
    <source>
        <dbReference type="ARBA" id="ARBA00004613"/>
    </source>
</evidence>
<comment type="subunit">
    <text evidence="3 9">Homodimer; disulfide-linked.</text>
</comment>
<reference evidence="12" key="1">
    <citation type="submission" date="2023-04" db="EMBL/GenBank/DDBJ databases">
        <authorList>
            <consortium name="ELIXIR-Norway"/>
        </authorList>
    </citation>
    <scope>NUCLEOTIDE SEQUENCE [LARGE SCALE GENOMIC DNA]</scope>
</reference>
<dbReference type="Pfam" id="PF05205">
    <property type="entry name" value="COMPASS-Shg1"/>
    <property type="match status" value="1"/>
</dbReference>
<proteinExistence type="inferred from homology"/>
<keyword evidence="5" id="KW-0372">Hormone</keyword>
<feature type="region of interest" description="Disordered" evidence="10">
    <location>
        <begin position="1"/>
        <end position="45"/>
    </location>
</feature>
<evidence type="ECO:0000256" key="5">
    <source>
        <dbReference type="ARBA" id="ARBA00022702"/>
    </source>
</evidence>
<feature type="compositionally biased region" description="Polar residues" evidence="10">
    <location>
        <begin position="176"/>
        <end position="187"/>
    </location>
</feature>
<keyword evidence="13" id="KW-1185">Reference proteome</keyword>
<feature type="compositionally biased region" description="Basic and acidic residues" evidence="10">
    <location>
        <begin position="163"/>
        <end position="175"/>
    </location>
</feature>
<evidence type="ECO:0000256" key="3">
    <source>
        <dbReference type="ARBA" id="ARBA00011748"/>
    </source>
</evidence>
<dbReference type="PANTHER" id="PTHR11245:SF2">
    <property type="entry name" value="STANNIOCALCIN-2"/>
    <property type="match status" value="1"/>
</dbReference>
<evidence type="ECO:0000256" key="9">
    <source>
        <dbReference type="RuleBase" id="RU369112"/>
    </source>
</evidence>
<accession>A0ABN8Y3Q6</accession>
<organism evidence="12 13">
    <name type="scientific">Rangifer tarandus platyrhynchus</name>
    <name type="common">Svalbard reindeer</name>
    <dbReference type="NCBI Taxonomy" id="3082113"/>
    <lineage>
        <taxon>Eukaryota</taxon>
        <taxon>Metazoa</taxon>
        <taxon>Chordata</taxon>
        <taxon>Craniata</taxon>
        <taxon>Vertebrata</taxon>
        <taxon>Euteleostomi</taxon>
        <taxon>Mammalia</taxon>
        <taxon>Eutheria</taxon>
        <taxon>Laurasiatheria</taxon>
        <taxon>Artiodactyla</taxon>
        <taxon>Ruminantia</taxon>
        <taxon>Pecora</taxon>
        <taxon>Cervidae</taxon>
        <taxon>Odocoileinae</taxon>
        <taxon>Rangifer</taxon>
    </lineage>
</organism>
<dbReference type="Pfam" id="PF03298">
    <property type="entry name" value="Stanniocalcin"/>
    <property type="match status" value="1"/>
</dbReference>
<dbReference type="PANTHER" id="PTHR11245">
    <property type="entry name" value="STANNIOCALCIN"/>
    <property type="match status" value="1"/>
</dbReference>
<feature type="compositionally biased region" description="Basic and acidic residues" evidence="10">
    <location>
        <begin position="460"/>
        <end position="473"/>
    </location>
</feature>
<evidence type="ECO:0000313" key="12">
    <source>
        <dbReference type="EMBL" id="CAI9156212.1"/>
    </source>
</evidence>
<feature type="domain" description="BOD1/SHG1" evidence="11">
    <location>
        <begin position="55"/>
        <end position="150"/>
    </location>
</feature>
<dbReference type="Proteomes" id="UP001176941">
    <property type="component" value="Chromosome 14"/>
</dbReference>
<evidence type="ECO:0000256" key="7">
    <source>
        <dbReference type="ARBA" id="ARBA00037055"/>
    </source>
</evidence>
<keyword evidence="6 9" id="KW-1015">Disulfide bond</keyword>
<evidence type="ECO:0000256" key="6">
    <source>
        <dbReference type="ARBA" id="ARBA00023157"/>
    </source>
</evidence>
<comment type="function">
    <text evidence="7 9">Has an anti-hypocalcemic action on calcium and phosphate homeostasis.</text>
</comment>
<evidence type="ECO:0000313" key="13">
    <source>
        <dbReference type="Proteomes" id="UP001176941"/>
    </source>
</evidence>
<comment type="subcellular location">
    <subcellularLocation>
        <location evidence="1 9">Secreted</location>
    </subcellularLocation>
</comment>
<name>A0ABN8Y3Q6_RANTA</name>
<dbReference type="InterPro" id="IPR055264">
    <property type="entry name" value="BOD1/SHG1_dom"/>
</dbReference>
<protein>
    <recommendedName>
        <fullName evidence="8 9">Stanniocalcin-2</fullName>
        <shortName evidence="9">STC-2</shortName>
    </recommendedName>
</protein>
<evidence type="ECO:0000256" key="8">
    <source>
        <dbReference type="ARBA" id="ARBA00040011"/>
    </source>
</evidence>
<evidence type="ECO:0000259" key="11">
    <source>
        <dbReference type="Pfam" id="PF05205"/>
    </source>
</evidence>
<evidence type="ECO:0000256" key="4">
    <source>
        <dbReference type="ARBA" id="ARBA00022525"/>
    </source>
</evidence>
<sequence>MADGGGGGGTGAVGGGGSGPASAGAAAGAGGAGGSGGPINPASLPPGDPQLIALIVEQLKSRGLFDSFRRDCLADVDTKPAYQNLRQKVDNFVSTHLDKQEWNPTMNKNQLRNGLRQSVVQSGMLEAGVDRIISQVVDPKLNHIFRPQIERAIHEFLAAQKKEAGHAPKRGRTDWSDPSQYNSQPKTQFRTPCPATMYFGAYVCGYLSGMRVSAKVILMLTDTSVYSGRISLESSSSRSGPETSGMYYWTIHSTLVFWQKGRLSLQNTAEIQHCLVSAGDVGCGVFECFENNSCEIRGLHGICMTFLHNAGKFDAQGKSFIKDALKCKAHALRHRFSCISRKCPAIKEMVFQLQRECYLKHDLCAAAQENIRVMVEMIHFKDLLLHEPYVDLVNLLLTCGEEVKEAITHSVQAQCEQNWGSLCSILSFCTSAIQRPPTAPPERQLQGDRAKLSRGQPAETGHHLAEPSSRETSRGAQGERGSKSNPRAHARGRAAGPGAQGTSGSSEWEDEQPEHSDIRR</sequence>
<dbReference type="InterPro" id="IPR004978">
    <property type="entry name" value="Stanniocalcin"/>
</dbReference>
<feature type="compositionally biased region" description="Gly residues" evidence="10">
    <location>
        <begin position="27"/>
        <end position="37"/>
    </location>
</feature>
<feature type="compositionally biased region" description="Gly residues" evidence="10">
    <location>
        <begin position="1"/>
        <end position="19"/>
    </location>
</feature>
<evidence type="ECO:0000256" key="10">
    <source>
        <dbReference type="SAM" id="MobiDB-lite"/>
    </source>
</evidence>